<accession>A0A2W1JG86</accession>
<keyword evidence="2" id="KW-1185">Reference proteome</keyword>
<proteinExistence type="predicted"/>
<dbReference type="RefSeq" id="WP_110989223.1">
    <property type="nucleotide sequence ID" value="NZ_CAWNWM010000049.1"/>
</dbReference>
<comment type="caution">
    <text evidence="1">The sequence shown here is derived from an EMBL/GenBank/DDBJ whole genome shotgun (WGS) entry which is preliminary data.</text>
</comment>
<name>A0A2W1JG86_9CYAN</name>
<sequence>MGEAKRRKKALGATYGNVPPVLVPGSRQFDEHLLKFDEAWAQQLAKWKESAGESTNLDQEQQQIFNEQIKSWMEGYLEPYRPNVQQQLLGGVMDAFYAELDSIRQNNNPDVESQGLFGWLMEILTLYPIFMPYLSSAQKQRYEGPLRDFYDMIIAEKDNMEGEEAEVNQIMIDLFEECFDNEEG</sequence>
<gene>
    <name evidence="1" type="ORF">C1752_16055</name>
</gene>
<protein>
    <submittedName>
        <fullName evidence="1">Uncharacterized protein</fullName>
    </submittedName>
</protein>
<organism evidence="1 2">
    <name type="scientific">Acaryochloris thomasi RCC1774</name>
    <dbReference type="NCBI Taxonomy" id="1764569"/>
    <lineage>
        <taxon>Bacteria</taxon>
        <taxon>Bacillati</taxon>
        <taxon>Cyanobacteriota</taxon>
        <taxon>Cyanophyceae</taxon>
        <taxon>Acaryochloridales</taxon>
        <taxon>Acaryochloridaceae</taxon>
        <taxon>Acaryochloris</taxon>
        <taxon>Acaryochloris thomasi</taxon>
    </lineage>
</organism>
<dbReference type="EMBL" id="PQWO01000049">
    <property type="protein sequence ID" value="PZD70232.1"/>
    <property type="molecule type" value="Genomic_DNA"/>
</dbReference>
<dbReference type="Proteomes" id="UP000248857">
    <property type="component" value="Unassembled WGS sequence"/>
</dbReference>
<evidence type="ECO:0000313" key="1">
    <source>
        <dbReference type="EMBL" id="PZD70232.1"/>
    </source>
</evidence>
<dbReference type="OrthoDB" id="571584at2"/>
<dbReference type="AlphaFoldDB" id="A0A2W1JG86"/>
<reference evidence="1 2" key="1">
    <citation type="journal article" date="2018" name="Sci. Rep.">
        <title>A novel species of the marine cyanobacterium Acaryochloris with a unique pigment content and lifestyle.</title>
        <authorList>
            <person name="Partensky F."/>
            <person name="Six C."/>
            <person name="Ratin M."/>
            <person name="Garczarek L."/>
            <person name="Vaulot D."/>
            <person name="Probert I."/>
            <person name="Calteau A."/>
            <person name="Gourvil P."/>
            <person name="Marie D."/>
            <person name="Grebert T."/>
            <person name="Bouchier C."/>
            <person name="Le Panse S."/>
            <person name="Gachenot M."/>
            <person name="Rodriguez F."/>
            <person name="Garrido J.L."/>
        </authorList>
    </citation>
    <scope>NUCLEOTIDE SEQUENCE [LARGE SCALE GENOMIC DNA]</scope>
    <source>
        <strain evidence="1 2">RCC1774</strain>
    </source>
</reference>
<evidence type="ECO:0000313" key="2">
    <source>
        <dbReference type="Proteomes" id="UP000248857"/>
    </source>
</evidence>